<comment type="caution">
    <text evidence="10">The sequence shown here is derived from an EMBL/GenBank/DDBJ whole genome shotgun (WGS) entry which is preliminary data.</text>
</comment>
<keyword evidence="3 5" id="KW-0663">Pyridoxal phosphate</keyword>
<sequence length="406" mass="45460">MLHVENVNVLEVVKSFGTPTYCYSLQTIKDNYYQFRNNLPSNSTICYSIKANPNLSIIRLLSQWGAGADVVSEGEIRRAMLAGIPANKIIFSGVGKTTAEISFAMDQKILQFNVESIEELHLINQIANQKNIIVSVAIRINPSIDANTHEKINTGLKTHKFGIPEDCINQVLSYSFSNLQIIGIAVHIGSQIYDLSIFKNVVNKIKKIVKTFRDYNIKILRVDIGGGLGISYGQQKSCPTIKEYSFIVKENFFNEEYEIICEPGRAIIGNAGILLTKVLYRKNNSVKNHIIVDAGMNDLIRPALYNAQHEIIPIIYSNDNNIVADIVGPICESDDFFAYNYYIQNPKVGDILAICTAGAYGSSMSSNYNSKLLAEEVLVHDDTFCSIRKRQSYDMMLSNEIENLIK</sequence>
<proteinExistence type="inferred from homology"/>
<evidence type="ECO:0000259" key="9">
    <source>
        <dbReference type="Pfam" id="PF02784"/>
    </source>
</evidence>
<dbReference type="NCBIfam" id="TIGR01048">
    <property type="entry name" value="lysA"/>
    <property type="match status" value="1"/>
</dbReference>
<dbReference type="UniPathway" id="UPA00034">
    <property type="reaction ID" value="UER00027"/>
</dbReference>
<reference evidence="10 11" key="1">
    <citation type="submission" date="2015-02" db="EMBL/GenBank/DDBJ databases">
        <title>Genome Sequencing of Rickettsiales.</title>
        <authorList>
            <person name="Daugherty S.C."/>
            <person name="Su Q."/>
            <person name="Abolude K."/>
            <person name="Beier-Sexton M."/>
            <person name="Carlyon J.A."/>
            <person name="Carter R."/>
            <person name="Day N.P."/>
            <person name="Dumler S.J."/>
            <person name="Dyachenko V."/>
            <person name="Godinez A."/>
            <person name="Kurtti T.J."/>
            <person name="Lichay M."/>
            <person name="Mullins K.E."/>
            <person name="Ott S."/>
            <person name="Pappas-Brown V."/>
            <person name="Paris D.H."/>
            <person name="Patel P."/>
            <person name="Richards A.L."/>
            <person name="Sadzewicz L."/>
            <person name="Sears K."/>
            <person name="Seidman D."/>
            <person name="Sengamalay N."/>
            <person name="Stenos J."/>
            <person name="Tallon L.J."/>
            <person name="Vincent G."/>
            <person name="Fraser C.M."/>
            <person name="Munderloh U."/>
            <person name="Dunning-Hotopp J.C."/>
        </authorList>
    </citation>
    <scope>NUCLEOTIDE SEQUENCE [LARGE SCALE GENOMIC DNA]</scope>
    <source>
        <strain evidence="10 11">RAC413</strain>
    </source>
</reference>
<evidence type="ECO:0000256" key="1">
    <source>
        <dbReference type="ARBA" id="ARBA00001933"/>
    </source>
</evidence>
<feature type="binding site" evidence="5">
    <location>
        <begin position="262"/>
        <end position="265"/>
    </location>
    <ligand>
        <name>pyridoxal 5'-phosphate</name>
        <dbReference type="ChEBI" id="CHEBI:597326"/>
    </ligand>
</feature>
<dbReference type="PANTHER" id="PTHR43727:SF2">
    <property type="entry name" value="GROUP IV DECARBOXYLASE"/>
    <property type="match status" value="1"/>
</dbReference>
<evidence type="ECO:0000256" key="5">
    <source>
        <dbReference type="HAMAP-Rule" id="MF_02120"/>
    </source>
</evidence>
<dbReference type="SUPFAM" id="SSF50621">
    <property type="entry name" value="Alanine racemase C-terminal domain-like"/>
    <property type="match status" value="1"/>
</dbReference>
<keyword evidence="5" id="KW-0028">Amino-acid biosynthesis</keyword>
<name>A0A0F3NMI4_9RICK</name>
<comment type="function">
    <text evidence="5">Specifically catalyzes the decarboxylation of meso-diaminopimelate (meso-DAP) to L-lysine.</text>
</comment>
<dbReference type="GO" id="GO:0008836">
    <property type="term" value="F:diaminopimelate decarboxylase activity"/>
    <property type="evidence" value="ECO:0007669"/>
    <property type="project" value="UniProtKB-UniRule"/>
</dbReference>
<organism evidence="10 11">
    <name type="scientific">Candidatus Neoehrlichia procyonis str. RAC413</name>
    <dbReference type="NCBI Taxonomy" id="1359163"/>
    <lineage>
        <taxon>Bacteria</taxon>
        <taxon>Pseudomonadati</taxon>
        <taxon>Pseudomonadota</taxon>
        <taxon>Alphaproteobacteria</taxon>
        <taxon>Rickettsiales</taxon>
        <taxon>Anaplasmataceae</taxon>
        <taxon>Candidatus Neoehrlichia</taxon>
    </lineage>
</organism>
<evidence type="ECO:0000313" key="10">
    <source>
        <dbReference type="EMBL" id="KJV68991.1"/>
    </source>
</evidence>
<accession>A0A0F3NMI4</accession>
<feature type="binding site" evidence="5">
    <location>
        <position position="301"/>
    </location>
    <ligand>
        <name>substrate</name>
    </ligand>
</feature>
<feature type="binding site" evidence="5">
    <location>
        <position position="265"/>
    </location>
    <ligand>
        <name>substrate</name>
    </ligand>
</feature>
<dbReference type="PRINTS" id="PR01179">
    <property type="entry name" value="ODADCRBXLASE"/>
</dbReference>
<dbReference type="GO" id="GO:0009089">
    <property type="term" value="P:lysine biosynthetic process via diaminopimelate"/>
    <property type="evidence" value="ECO:0007669"/>
    <property type="project" value="UniProtKB-UniRule"/>
</dbReference>
<dbReference type="Pfam" id="PF02784">
    <property type="entry name" value="Orn_Arg_deC_N"/>
    <property type="match status" value="1"/>
</dbReference>
<comment type="cofactor">
    <cofactor evidence="1 5 7 8">
        <name>pyridoxal 5'-phosphate</name>
        <dbReference type="ChEBI" id="CHEBI:597326"/>
    </cofactor>
</comment>
<dbReference type="InterPro" id="IPR000183">
    <property type="entry name" value="Orn/DAP/Arg_de-COase"/>
</dbReference>
<keyword evidence="2 5" id="KW-0210">Decarboxylase</keyword>
<dbReference type="FunFam" id="3.20.20.10:FF:000003">
    <property type="entry name" value="Diaminopimelate decarboxylase"/>
    <property type="match status" value="1"/>
</dbReference>
<dbReference type="AlphaFoldDB" id="A0A0F3NMI4"/>
<keyword evidence="4 5" id="KW-0456">Lyase</keyword>
<dbReference type="GO" id="GO:0030170">
    <property type="term" value="F:pyridoxal phosphate binding"/>
    <property type="evidence" value="ECO:0007669"/>
    <property type="project" value="UniProtKB-UniRule"/>
</dbReference>
<comment type="similarity">
    <text evidence="5">Belongs to the Orn/Lys/Arg decarboxylase class-II family. LysA subfamily.</text>
</comment>
<feature type="modified residue" description="N6-(pyridoxal phosphate)lysine" evidence="5 7">
    <location>
        <position position="50"/>
    </location>
</feature>
<comment type="catalytic activity">
    <reaction evidence="5 8">
        <text>meso-2,6-diaminopimelate + H(+) = L-lysine + CO2</text>
        <dbReference type="Rhea" id="RHEA:15101"/>
        <dbReference type="ChEBI" id="CHEBI:15378"/>
        <dbReference type="ChEBI" id="CHEBI:16526"/>
        <dbReference type="ChEBI" id="CHEBI:32551"/>
        <dbReference type="ChEBI" id="CHEBI:57791"/>
        <dbReference type="EC" id="4.1.1.20"/>
    </reaction>
</comment>
<evidence type="ECO:0000256" key="7">
    <source>
        <dbReference type="PIRSR" id="PIRSR600183-50"/>
    </source>
</evidence>
<dbReference type="STRING" id="1359163.NLO413_0364"/>
<protein>
    <recommendedName>
        <fullName evidence="5 6">Diaminopimelate decarboxylase</fullName>
        <shortName evidence="5">DAP decarboxylase</shortName>
        <shortName evidence="5">DAPDC</shortName>
        <ecNumber evidence="5 6">4.1.1.20</ecNumber>
    </recommendedName>
</protein>
<dbReference type="EMBL" id="LANX01000001">
    <property type="protein sequence ID" value="KJV68991.1"/>
    <property type="molecule type" value="Genomic_DNA"/>
</dbReference>
<keyword evidence="5 8" id="KW-0457">Lysine biosynthesis</keyword>
<gene>
    <name evidence="5 10" type="primary">lysA</name>
    <name evidence="10" type="ORF">NLO413_0364</name>
</gene>
<dbReference type="Proteomes" id="UP000033562">
    <property type="component" value="Unassembled WGS sequence"/>
</dbReference>
<dbReference type="InterPro" id="IPR009006">
    <property type="entry name" value="Ala_racemase/Decarboxylase_C"/>
</dbReference>
<comment type="pathway">
    <text evidence="5 8">Amino-acid biosynthesis; L-lysine biosynthesis via DAP pathway; L-lysine from DL-2,6-diaminopimelate: step 1/1.</text>
</comment>
<evidence type="ECO:0000256" key="2">
    <source>
        <dbReference type="ARBA" id="ARBA00022793"/>
    </source>
</evidence>
<dbReference type="Gene3D" id="2.40.37.10">
    <property type="entry name" value="Lyase, Ornithine Decarboxylase, Chain A, domain 1"/>
    <property type="match status" value="1"/>
</dbReference>
<dbReference type="SUPFAM" id="SSF51419">
    <property type="entry name" value="PLP-binding barrel"/>
    <property type="match status" value="1"/>
</dbReference>
<dbReference type="PATRIC" id="fig|1359163.3.peg.354"/>
<dbReference type="Gene3D" id="3.20.20.10">
    <property type="entry name" value="Alanine racemase"/>
    <property type="match status" value="1"/>
</dbReference>
<evidence type="ECO:0000256" key="6">
    <source>
        <dbReference type="NCBIfam" id="TIGR01048"/>
    </source>
</evidence>
<evidence type="ECO:0000256" key="3">
    <source>
        <dbReference type="ARBA" id="ARBA00022898"/>
    </source>
</evidence>
<dbReference type="CDD" id="cd06828">
    <property type="entry name" value="PLPDE_III_DapDC"/>
    <property type="match status" value="1"/>
</dbReference>
<dbReference type="PRINTS" id="PR01181">
    <property type="entry name" value="DAPDCRBXLASE"/>
</dbReference>
<feature type="domain" description="Orn/DAP/Arg decarboxylase 2 N-terminal" evidence="9">
    <location>
        <begin position="26"/>
        <end position="268"/>
    </location>
</feature>
<dbReference type="PANTHER" id="PTHR43727">
    <property type="entry name" value="DIAMINOPIMELATE DECARBOXYLASE"/>
    <property type="match status" value="1"/>
</dbReference>
<dbReference type="InterPro" id="IPR029066">
    <property type="entry name" value="PLP-binding_barrel"/>
</dbReference>
<evidence type="ECO:0000256" key="4">
    <source>
        <dbReference type="ARBA" id="ARBA00023239"/>
    </source>
</evidence>
<comment type="subunit">
    <text evidence="5">Homodimer.</text>
</comment>
<feature type="binding site" evidence="5">
    <location>
        <position position="305"/>
    </location>
    <ligand>
        <name>substrate</name>
    </ligand>
</feature>
<dbReference type="HAMAP" id="MF_02120">
    <property type="entry name" value="LysA"/>
    <property type="match status" value="1"/>
</dbReference>
<feature type="active site" description="Proton donor" evidence="7">
    <location>
        <position position="331"/>
    </location>
</feature>
<keyword evidence="11" id="KW-1185">Reference proteome</keyword>
<feature type="binding site" evidence="5">
    <location>
        <position position="360"/>
    </location>
    <ligand>
        <name>substrate</name>
    </ligand>
</feature>
<feature type="binding site" evidence="5">
    <location>
        <position position="227"/>
    </location>
    <ligand>
        <name>pyridoxal 5'-phosphate</name>
        <dbReference type="ChEBI" id="CHEBI:597326"/>
    </ligand>
</feature>
<feature type="binding site" evidence="5">
    <location>
        <position position="360"/>
    </location>
    <ligand>
        <name>pyridoxal 5'-phosphate</name>
        <dbReference type="ChEBI" id="CHEBI:597326"/>
    </ligand>
</feature>
<dbReference type="InterPro" id="IPR002986">
    <property type="entry name" value="DAP_deCOOHase_LysA"/>
</dbReference>
<evidence type="ECO:0000256" key="8">
    <source>
        <dbReference type="RuleBase" id="RU003738"/>
    </source>
</evidence>
<feature type="binding site" evidence="5">
    <location>
        <position position="332"/>
    </location>
    <ligand>
        <name>substrate</name>
    </ligand>
</feature>
<dbReference type="InterPro" id="IPR022644">
    <property type="entry name" value="De-COase2_N"/>
</dbReference>
<dbReference type="EC" id="4.1.1.20" evidence="5 6"/>
<evidence type="ECO:0000313" key="11">
    <source>
        <dbReference type="Proteomes" id="UP000033562"/>
    </source>
</evidence>